<evidence type="ECO:0000313" key="3">
    <source>
        <dbReference type="Proteomes" id="UP000242188"/>
    </source>
</evidence>
<dbReference type="AlphaFoldDB" id="A0A210Q250"/>
<reference evidence="2 3" key="1">
    <citation type="journal article" date="2017" name="Nat. Ecol. Evol.">
        <title>Scallop genome provides insights into evolution of bilaterian karyotype and development.</title>
        <authorList>
            <person name="Wang S."/>
            <person name="Zhang J."/>
            <person name="Jiao W."/>
            <person name="Li J."/>
            <person name="Xun X."/>
            <person name="Sun Y."/>
            <person name="Guo X."/>
            <person name="Huan P."/>
            <person name="Dong B."/>
            <person name="Zhang L."/>
            <person name="Hu X."/>
            <person name="Sun X."/>
            <person name="Wang J."/>
            <person name="Zhao C."/>
            <person name="Wang Y."/>
            <person name="Wang D."/>
            <person name="Huang X."/>
            <person name="Wang R."/>
            <person name="Lv J."/>
            <person name="Li Y."/>
            <person name="Zhang Z."/>
            <person name="Liu B."/>
            <person name="Lu W."/>
            <person name="Hui Y."/>
            <person name="Liang J."/>
            <person name="Zhou Z."/>
            <person name="Hou R."/>
            <person name="Li X."/>
            <person name="Liu Y."/>
            <person name="Li H."/>
            <person name="Ning X."/>
            <person name="Lin Y."/>
            <person name="Zhao L."/>
            <person name="Xing Q."/>
            <person name="Dou J."/>
            <person name="Li Y."/>
            <person name="Mao J."/>
            <person name="Guo H."/>
            <person name="Dou H."/>
            <person name="Li T."/>
            <person name="Mu C."/>
            <person name="Jiang W."/>
            <person name="Fu Q."/>
            <person name="Fu X."/>
            <person name="Miao Y."/>
            <person name="Liu J."/>
            <person name="Yu Q."/>
            <person name="Li R."/>
            <person name="Liao H."/>
            <person name="Li X."/>
            <person name="Kong Y."/>
            <person name="Jiang Z."/>
            <person name="Chourrout D."/>
            <person name="Li R."/>
            <person name="Bao Z."/>
        </authorList>
    </citation>
    <scope>NUCLEOTIDE SEQUENCE [LARGE SCALE GENOMIC DNA]</scope>
    <source>
        <strain evidence="2 3">PY_sf001</strain>
    </source>
</reference>
<dbReference type="Proteomes" id="UP000242188">
    <property type="component" value="Unassembled WGS sequence"/>
</dbReference>
<dbReference type="OrthoDB" id="9974378at2759"/>
<gene>
    <name evidence="2" type="ORF">KP79_PYT20060</name>
</gene>
<keyword evidence="1" id="KW-0175">Coiled coil</keyword>
<organism evidence="2 3">
    <name type="scientific">Mizuhopecten yessoensis</name>
    <name type="common">Japanese scallop</name>
    <name type="synonym">Patinopecten yessoensis</name>
    <dbReference type="NCBI Taxonomy" id="6573"/>
    <lineage>
        <taxon>Eukaryota</taxon>
        <taxon>Metazoa</taxon>
        <taxon>Spiralia</taxon>
        <taxon>Lophotrochozoa</taxon>
        <taxon>Mollusca</taxon>
        <taxon>Bivalvia</taxon>
        <taxon>Autobranchia</taxon>
        <taxon>Pteriomorphia</taxon>
        <taxon>Pectinida</taxon>
        <taxon>Pectinoidea</taxon>
        <taxon>Pectinidae</taxon>
        <taxon>Mizuhopecten</taxon>
    </lineage>
</organism>
<name>A0A210Q250_MIZYE</name>
<sequence>MAVAMNMLHFMLQKRPGEVDVTFNETTVIGNKNKIVHGNPEEHSETLHAISASASQMTDEREEQTTSLKQEIHGSERRLTRVIADEGSHIAATVTNTGHDVSGRIDETKERVHNMQESMERKQDDLEFNIAKMKQQTADLHRDTEESASYNANKSTEAQKEAIEQSVNKTTVNISKEIAKVQADFSDTEQTMRRVVKQQSTFLQNKIVTMTQKLTTDMKQNGDDFRLLTERIHTAEEDTTEAIGCLKGSVDSLRENQALILGEIQKLTNQMTELQTSIQNSNKNHEKATNEINWHLRELEQKIGHMDENMEELASETSVIKGKNVVIDTVCKSVKRSERRILNARTNQRK</sequence>
<feature type="coiled-coil region" evidence="1">
    <location>
        <begin position="105"/>
        <end position="136"/>
    </location>
</feature>
<evidence type="ECO:0000256" key="1">
    <source>
        <dbReference type="SAM" id="Coils"/>
    </source>
</evidence>
<comment type="caution">
    <text evidence="2">The sequence shown here is derived from an EMBL/GenBank/DDBJ whole genome shotgun (WGS) entry which is preliminary data.</text>
</comment>
<evidence type="ECO:0000313" key="2">
    <source>
        <dbReference type="EMBL" id="OWF42816.1"/>
    </source>
</evidence>
<keyword evidence="3" id="KW-1185">Reference proteome</keyword>
<proteinExistence type="predicted"/>
<feature type="coiled-coil region" evidence="1">
    <location>
        <begin position="264"/>
        <end position="316"/>
    </location>
</feature>
<dbReference type="EMBL" id="NEDP02005220">
    <property type="protein sequence ID" value="OWF42816.1"/>
    <property type="molecule type" value="Genomic_DNA"/>
</dbReference>
<accession>A0A210Q250</accession>
<protein>
    <submittedName>
        <fullName evidence="2">Laminin subunit alpha-2</fullName>
    </submittedName>
</protein>